<protein>
    <submittedName>
        <fullName evidence="2">Uncharacterized protein</fullName>
    </submittedName>
</protein>
<keyword evidence="3" id="KW-1185">Reference proteome</keyword>
<feature type="compositionally biased region" description="Basic and acidic residues" evidence="1">
    <location>
        <begin position="595"/>
        <end position="612"/>
    </location>
</feature>
<reference evidence="2" key="1">
    <citation type="submission" date="2020-07" db="EMBL/GenBank/DDBJ databases">
        <title>Draft Genome Sequence of a Deep-Sea Yeast, Naganishia (Cryptococcus) liquefaciens strain N6.</title>
        <authorList>
            <person name="Han Y.W."/>
            <person name="Kajitani R."/>
            <person name="Morimoto H."/>
            <person name="Parhat M."/>
            <person name="Tsubouchi H."/>
            <person name="Bakenova O."/>
            <person name="Ogata M."/>
            <person name="Argunhan B."/>
            <person name="Aoki R."/>
            <person name="Kajiwara S."/>
            <person name="Itoh T."/>
            <person name="Iwasaki H."/>
        </authorList>
    </citation>
    <scope>NUCLEOTIDE SEQUENCE</scope>
    <source>
        <strain evidence="2">N6</strain>
    </source>
</reference>
<feature type="compositionally biased region" description="Polar residues" evidence="1">
    <location>
        <begin position="344"/>
        <end position="358"/>
    </location>
</feature>
<feature type="region of interest" description="Disordered" evidence="1">
    <location>
        <begin position="543"/>
        <end position="661"/>
    </location>
</feature>
<proteinExistence type="predicted"/>
<feature type="region of interest" description="Disordered" evidence="1">
    <location>
        <begin position="75"/>
        <end position="209"/>
    </location>
</feature>
<feature type="compositionally biased region" description="Basic and acidic residues" evidence="1">
    <location>
        <begin position="161"/>
        <end position="176"/>
    </location>
</feature>
<sequence length="751" mass="80792">MTVSMGAPSASSVPAPKASIRTTRSLTKQIQQQQNRMGLESVSGRTAKHKVTLTAEGTANSGKHQPKVAEVAVANGAENQQDDVSGVKGHSPSLIPLPEATDAKTSRLPKASASKRFQHVPAADMARSIKGNPTVSSKTIVGPSTPRAKGLLVKPKQQLKTTEEIGEDLKMDDEPKPSVSIPTRRVRPKTKASGLPQRDSPYGPPVRTPLQIRQAPIDAASQTTVELASSIRTPFGVAIRLGHQRSASAMSALPTVKADVSSRVPTRLATFTKPQIPTAKRQAMANSTQLDQSTIRSPLWPAGKRQEKSPMLKDMESSRMNAAERMAIRQTAQTSPNPIEKSNAHQVGTNDSSRQSLKTAHPMPLYEKARKPSSVAPAGHQSENDEAPHATAAKDSPNLGGNSTELRALHAPDKGPSQSGRIVSTPVVLHSPAVAQRPRGPSESTLTTSRPDPNKTEQSPLTRAAPLAKDAHKNLLLASTVTLATPSKIPRLNPRLTDRPGVNPKHSVNCGTSPLQTPVATVSPPGPIPFPRMEELFDETASIRGTLPKDGTAPPVPRQRIRKTSNISDIDDRLAQSMRKLPRTSGLSPGWSPRDVLDLDSGRKAELSERRTSKQSPLAHMARSANAGERPVLTSSSNAVNANTPLRPNKSFRGGNVQQTHTPDIKLVSQLRQVNESLEQENLSLAFELAGMEAQAVHVQAVHREAEMANVWKNIVSALQLELAQSQRDKAARRRELQNFDNLVKLAEMAV</sequence>
<evidence type="ECO:0000313" key="2">
    <source>
        <dbReference type="EMBL" id="GHJ87463.1"/>
    </source>
</evidence>
<feature type="compositionally biased region" description="Polar residues" evidence="1">
    <location>
        <begin position="442"/>
        <end position="461"/>
    </location>
</feature>
<organism evidence="2 3">
    <name type="scientific">Naganishia liquefaciens</name>
    <dbReference type="NCBI Taxonomy" id="104408"/>
    <lineage>
        <taxon>Eukaryota</taxon>
        <taxon>Fungi</taxon>
        <taxon>Dikarya</taxon>
        <taxon>Basidiomycota</taxon>
        <taxon>Agaricomycotina</taxon>
        <taxon>Tremellomycetes</taxon>
        <taxon>Filobasidiales</taxon>
        <taxon>Filobasidiaceae</taxon>
        <taxon>Naganishia</taxon>
    </lineage>
</organism>
<feature type="region of interest" description="Disordered" evidence="1">
    <location>
        <begin position="299"/>
        <end position="462"/>
    </location>
</feature>
<evidence type="ECO:0000256" key="1">
    <source>
        <dbReference type="SAM" id="MobiDB-lite"/>
    </source>
</evidence>
<feature type="compositionally biased region" description="Basic and acidic residues" evidence="1">
    <location>
        <begin position="304"/>
        <end position="317"/>
    </location>
</feature>
<accession>A0A8H3TUQ9</accession>
<feature type="region of interest" description="Disordered" evidence="1">
    <location>
        <begin position="1"/>
        <end position="48"/>
    </location>
</feature>
<comment type="caution">
    <text evidence="2">The sequence shown here is derived from an EMBL/GenBank/DDBJ whole genome shotgun (WGS) entry which is preliminary data.</text>
</comment>
<dbReference type="OrthoDB" id="10616605at2759"/>
<name>A0A8H3TUQ9_9TREE</name>
<dbReference type="Proteomes" id="UP000620104">
    <property type="component" value="Unassembled WGS sequence"/>
</dbReference>
<dbReference type="EMBL" id="BLZA01000021">
    <property type="protein sequence ID" value="GHJ87463.1"/>
    <property type="molecule type" value="Genomic_DNA"/>
</dbReference>
<dbReference type="AlphaFoldDB" id="A0A8H3TUQ9"/>
<feature type="compositionally biased region" description="Polar residues" evidence="1">
    <location>
        <begin position="633"/>
        <end position="646"/>
    </location>
</feature>
<gene>
    <name evidence="2" type="ORF">NliqN6_3865</name>
</gene>
<feature type="compositionally biased region" description="Polar residues" evidence="1">
    <location>
        <begin position="20"/>
        <end position="36"/>
    </location>
</feature>
<evidence type="ECO:0000313" key="3">
    <source>
        <dbReference type="Proteomes" id="UP000620104"/>
    </source>
</evidence>
<feature type="compositionally biased region" description="Low complexity" evidence="1">
    <location>
        <begin position="7"/>
        <end position="19"/>
    </location>
</feature>